<protein>
    <recommendedName>
        <fullName evidence="2">Terminase large subunit gp17-like C-terminal domain-containing protein</fullName>
    </recommendedName>
</protein>
<sequence>KFAAWYIGKHPDHDVILSAYGGNIAQDFSADIRDIVKLEKFKTLFGDIELSQDRKSKSNWRIIHKGRAAGQIISSGVGGQATGRRAHLYIIDDPLKNIAEAMSQTILDKQYDWYRTTARTRLHPGGKMIIIMTRWREMDLTGRLLKAQAEGGEKWEHLKMPEIDDKGALLWSDRYTAEMVENHKSIGPKFYAALYSQEPDDTIESMFGAPIIGDFVNGPITIATLDPKYAGRDTIGLTIASKKNNNLVYVTGFVWPDHVDKRLAHIIQALIEYGVGTLYVEINADQGYLLRKIRKLWPAAVGFSTSVKKHARIIAYVNMNWKKIIFDKDCQNAYFSQVMSYEEGQSPDDAADSLAMAMEKLKIGNEKRLYRIAI</sequence>
<feature type="non-terminal residue" evidence="1">
    <location>
        <position position="1"/>
    </location>
</feature>
<comment type="caution">
    <text evidence="1">The sequence shown here is derived from an EMBL/GenBank/DDBJ whole genome shotgun (WGS) entry which is preliminary data.</text>
</comment>
<organism evidence="1">
    <name type="scientific">marine sediment metagenome</name>
    <dbReference type="NCBI Taxonomy" id="412755"/>
    <lineage>
        <taxon>unclassified sequences</taxon>
        <taxon>metagenomes</taxon>
        <taxon>ecological metagenomes</taxon>
    </lineage>
</organism>
<evidence type="ECO:0008006" key="2">
    <source>
        <dbReference type="Google" id="ProtNLM"/>
    </source>
</evidence>
<accession>A0A0F9LWR7</accession>
<name>A0A0F9LWR7_9ZZZZ</name>
<reference evidence="1" key="1">
    <citation type="journal article" date="2015" name="Nature">
        <title>Complex archaea that bridge the gap between prokaryotes and eukaryotes.</title>
        <authorList>
            <person name="Spang A."/>
            <person name="Saw J.H."/>
            <person name="Jorgensen S.L."/>
            <person name="Zaremba-Niedzwiedzka K."/>
            <person name="Martijn J."/>
            <person name="Lind A.E."/>
            <person name="van Eijk R."/>
            <person name="Schleper C."/>
            <person name="Guy L."/>
            <person name="Ettema T.J."/>
        </authorList>
    </citation>
    <scope>NUCLEOTIDE SEQUENCE</scope>
</reference>
<proteinExistence type="predicted"/>
<evidence type="ECO:0000313" key="1">
    <source>
        <dbReference type="EMBL" id="KKM61512.1"/>
    </source>
</evidence>
<gene>
    <name evidence="1" type="ORF">LCGC14_1530940</name>
</gene>
<dbReference type="EMBL" id="LAZR01011468">
    <property type="protein sequence ID" value="KKM61512.1"/>
    <property type="molecule type" value="Genomic_DNA"/>
</dbReference>
<dbReference type="AlphaFoldDB" id="A0A0F9LWR7"/>